<keyword evidence="8" id="KW-0472">Membrane</keyword>
<comment type="similarity">
    <text evidence="2">Belongs to the cytochrome P450 family.</text>
</comment>
<evidence type="ECO:0000256" key="8">
    <source>
        <dbReference type="SAM" id="Phobius"/>
    </source>
</evidence>
<dbReference type="GO" id="GO:0004497">
    <property type="term" value="F:monooxygenase activity"/>
    <property type="evidence" value="ECO:0007669"/>
    <property type="project" value="InterPro"/>
</dbReference>
<name>A0A8H5G1N5_9AGAR</name>
<organism evidence="9 10">
    <name type="scientific">Tetrapyrgos nigripes</name>
    <dbReference type="NCBI Taxonomy" id="182062"/>
    <lineage>
        <taxon>Eukaryota</taxon>
        <taxon>Fungi</taxon>
        <taxon>Dikarya</taxon>
        <taxon>Basidiomycota</taxon>
        <taxon>Agaricomycotina</taxon>
        <taxon>Agaricomycetes</taxon>
        <taxon>Agaricomycetidae</taxon>
        <taxon>Agaricales</taxon>
        <taxon>Marasmiineae</taxon>
        <taxon>Marasmiaceae</taxon>
        <taxon>Tetrapyrgos</taxon>
    </lineage>
</organism>
<proteinExistence type="inferred from homology"/>
<dbReference type="PRINTS" id="PR00465">
    <property type="entry name" value="EP450IV"/>
</dbReference>
<dbReference type="GO" id="GO:0000249">
    <property type="term" value="F:C-22 sterol desaturase (NADPH) activity"/>
    <property type="evidence" value="ECO:0007669"/>
    <property type="project" value="UniProtKB-EC"/>
</dbReference>
<dbReference type="PANTHER" id="PTHR24286">
    <property type="entry name" value="CYTOCHROME P450 26"/>
    <property type="match status" value="1"/>
</dbReference>
<dbReference type="EMBL" id="JAACJM010000053">
    <property type="protein sequence ID" value="KAF5356704.1"/>
    <property type="molecule type" value="Genomic_DNA"/>
</dbReference>
<dbReference type="EC" id="1.14.19.41" evidence="6"/>
<comment type="caution">
    <text evidence="9">The sequence shown here is derived from an EMBL/GenBank/DDBJ whole genome shotgun (WGS) entry which is preliminary data.</text>
</comment>
<dbReference type="Proteomes" id="UP000559256">
    <property type="component" value="Unassembled WGS sequence"/>
</dbReference>
<accession>A0A8H5G1N5</accession>
<dbReference type="AlphaFoldDB" id="A0A8H5G1N5"/>
<evidence type="ECO:0000313" key="9">
    <source>
        <dbReference type="EMBL" id="KAF5356704.1"/>
    </source>
</evidence>
<dbReference type="InterPro" id="IPR001128">
    <property type="entry name" value="Cyt_P450"/>
</dbReference>
<dbReference type="OrthoDB" id="1372046at2759"/>
<reference evidence="9 10" key="1">
    <citation type="journal article" date="2020" name="ISME J.">
        <title>Uncovering the hidden diversity of litter-decomposition mechanisms in mushroom-forming fungi.</title>
        <authorList>
            <person name="Floudas D."/>
            <person name="Bentzer J."/>
            <person name="Ahren D."/>
            <person name="Johansson T."/>
            <person name="Persson P."/>
            <person name="Tunlid A."/>
        </authorList>
    </citation>
    <scope>NUCLEOTIDE SEQUENCE [LARGE SCALE GENOMIC DNA]</scope>
    <source>
        <strain evidence="9 10">CBS 291.85</strain>
    </source>
</reference>
<keyword evidence="8" id="KW-0812">Transmembrane</keyword>
<keyword evidence="4" id="KW-0560">Oxidoreductase</keyword>
<sequence>MTLHLADEEIIHTHPGSITSSTYESPHIWWFTTLSILVSLLVLEQVVYRFKKRHLPGNNWTIPIIGKFADSLRPTMENYKSMWNAGPLAVTSVFNIFIVMASDNEYSRKIMNSPTYAVPCLVQSAKTIMGERNWIFLTGQEHVDYRKGLNVLFTRKALGMYTAVQDAVVRRHFADWIADSNDSKPAAKPIMWTVRFLNMDLSLNVFCGKHIPDYAKREIFDKYWLVTRALELVNFPFAFPGTKVYRAKKTVEMATEWLRKASASSREAMAKGGQSECLMDEWMKAMSDPTYKSKHRKEFSDQEVAMSVFSFLFASQDAMASALIFGFQLLADHPKVVAKLRGEQERIRHGDFEAPLTLELMDEMPYLQATVKEVLRLVSPVTMVPYTATRDFPLSENYTVPAGSMVIPAYYPSLHDPKVYPDPDSFIPERWLDPNGTANTNPQYFLVYGSGPHRCIGQEYANISIGVVLATLVVMFDMEHEITLDSYKIE</sequence>
<dbReference type="InterPro" id="IPR002403">
    <property type="entry name" value="Cyt_P450_E_grp-IV"/>
</dbReference>
<dbReference type="SUPFAM" id="SSF48264">
    <property type="entry name" value="Cytochrome P450"/>
    <property type="match status" value="1"/>
</dbReference>
<dbReference type="Pfam" id="PF00067">
    <property type="entry name" value="p450"/>
    <property type="match status" value="1"/>
</dbReference>
<evidence type="ECO:0000256" key="1">
    <source>
        <dbReference type="ARBA" id="ARBA00001971"/>
    </source>
</evidence>
<keyword evidence="5 7" id="KW-0408">Iron</keyword>
<dbReference type="InterPro" id="IPR036396">
    <property type="entry name" value="Cyt_P450_sf"/>
</dbReference>
<gene>
    <name evidence="9" type="ORF">D9758_013721</name>
</gene>
<evidence type="ECO:0000256" key="3">
    <source>
        <dbReference type="ARBA" id="ARBA00022723"/>
    </source>
</evidence>
<evidence type="ECO:0000256" key="2">
    <source>
        <dbReference type="ARBA" id="ARBA00010617"/>
    </source>
</evidence>
<evidence type="ECO:0000256" key="6">
    <source>
        <dbReference type="ARBA" id="ARBA00039038"/>
    </source>
</evidence>
<dbReference type="GO" id="GO:0020037">
    <property type="term" value="F:heme binding"/>
    <property type="evidence" value="ECO:0007669"/>
    <property type="project" value="InterPro"/>
</dbReference>
<evidence type="ECO:0000256" key="4">
    <source>
        <dbReference type="ARBA" id="ARBA00023002"/>
    </source>
</evidence>
<dbReference type="Gene3D" id="1.10.630.10">
    <property type="entry name" value="Cytochrome P450"/>
    <property type="match status" value="1"/>
</dbReference>
<feature type="transmembrane region" description="Helical" evidence="8">
    <location>
        <begin position="28"/>
        <end position="48"/>
    </location>
</feature>
<comment type="cofactor">
    <cofactor evidence="1 7">
        <name>heme</name>
        <dbReference type="ChEBI" id="CHEBI:30413"/>
    </cofactor>
</comment>
<keyword evidence="7" id="KW-0349">Heme</keyword>
<evidence type="ECO:0000256" key="7">
    <source>
        <dbReference type="PIRSR" id="PIRSR602403-1"/>
    </source>
</evidence>
<evidence type="ECO:0000313" key="10">
    <source>
        <dbReference type="Proteomes" id="UP000559256"/>
    </source>
</evidence>
<keyword evidence="8" id="KW-1133">Transmembrane helix</keyword>
<dbReference type="GO" id="GO:0005506">
    <property type="term" value="F:iron ion binding"/>
    <property type="evidence" value="ECO:0007669"/>
    <property type="project" value="InterPro"/>
</dbReference>
<dbReference type="GO" id="GO:0016125">
    <property type="term" value="P:sterol metabolic process"/>
    <property type="evidence" value="ECO:0007669"/>
    <property type="project" value="TreeGrafter"/>
</dbReference>
<keyword evidence="3 7" id="KW-0479">Metal-binding</keyword>
<protein>
    <recommendedName>
        <fullName evidence="6">sterol 22-desaturase</fullName>
        <ecNumber evidence="6">1.14.19.41</ecNumber>
    </recommendedName>
</protein>
<feature type="binding site" description="axial binding residue" evidence="7">
    <location>
        <position position="455"/>
    </location>
    <ligand>
        <name>heme</name>
        <dbReference type="ChEBI" id="CHEBI:30413"/>
    </ligand>
    <ligandPart>
        <name>Fe</name>
        <dbReference type="ChEBI" id="CHEBI:18248"/>
    </ligandPart>
</feature>
<feature type="transmembrane region" description="Helical" evidence="8">
    <location>
        <begin position="82"/>
        <end position="101"/>
    </location>
</feature>
<evidence type="ECO:0000256" key="5">
    <source>
        <dbReference type="ARBA" id="ARBA00023004"/>
    </source>
</evidence>
<dbReference type="PANTHER" id="PTHR24286:SF228">
    <property type="entry name" value="C-22 STEROL DESATURASE ERG5"/>
    <property type="match status" value="1"/>
</dbReference>
<keyword evidence="10" id="KW-1185">Reference proteome</keyword>